<keyword evidence="3" id="KW-1185">Reference proteome</keyword>
<name>A0A266Q0K2_9GAMM</name>
<keyword evidence="1" id="KW-1133">Transmembrane helix</keyword>
<feature type="transmembrane region" description="Helical" evidence="1">
    <location>
        <begin position="130"/>
        <end position="148"/>
    </location>
</feature>
<evidence type="ECO:0000313" key="3">
    <source>
        <dbReference type="Proteomes" id="UP000216101"/>
    </source>
</evidence>
<comment type="caution">
    <text evidence="2">The sequence shown here is derived from an EMBL/GenBank/DDBJ whole genome shotgun (WGS) entry which is preliminary data.</text>
</comment>
<keyword evidence="1" id="KW-0812">Transmembrane</keyword>
<dbReference type="Proteomes" id="UP000216101">
    <property type="component" value="Unassembled WGS sequence"/>
</dbReference>
<gene>
    <name evidence="2" type="ORF">CBP51_20380</name>
</gene>
<proteinExistence type="predicted"/>
<organism evidence="2 3">
    <name type="scientific">Cellvibrio mixtus</name>
    <dbReference type="NCBI Taxonomy" id="39650"/>
    <lineage>
        <taxon>Bacteria</taxon>
        <taxon>Pseudomonadati</taxon>
        <taxon>Pseudomonadota</taxon>
        <taxon>Gammaproteobacteria</taxon>
        <taxon>Cellvibrionales</taxon>
        <taxon>Cellvibrionaceae</taxon>
        <taxon>Cellvibrio</taxon>
    </lineage>
</organism>
<evidence type="ECO:0000313" key="2">
    <source>
        <dbReference type="EMBL" id="OZY83146.1"/>
    </source>
</evidence>
<dbReference type="AlphaFoldDB" id="A0A266Q0K2"/>
<sequence length="153" mass="17027">MALDQVLWWRGGGGGNGDSGAGDCDPTAIDYFKCAGLLEELKNDDLQEMYQGIDDTNSDSLQDYEKLLTDDLQDFDENGGVSFAPNETNQLKSLMTSFLPVATACNPPTLNILGKNYQLDCTYFDTFKLAFGWFLAVLTAFQIWQMAIRPVER</sequence>
<protein>
    <submittedName>
        <fullName evidence="2">Uncharacterized protein</fullName>
    </submittedName>
</protein>
<evidence type="ECO:0000256" key="1">
    <source>
        <dbReference type="SAM" id="Phobius"/>
    </source>
</evidence>
<reference evidence="3" key="1">
    <citation type="submission" date="2017-05" db="EMBL/GenBank/DDBJ databases">
        <authorList>
            <person name="Barney B.M."/>
        </authorList>
    </citation>
    <scope>NUCLEOTIDE SEQUENCE [LARGE SCALE GENOMIC DNA]</scope>
    <source>
        <strain evidence="3">PSBB022</strain>
    </source>
</reference>
<keyword evidence="1" id="KW-0472">Membrane</keyword>
<accession>A0A266Q0K2</accession>
<dbReference type="EMBL" id="NHNI01000005">
    <property type="protein sequence ID" value="OZY83146.1"/>
    <property type="molecule type" value="Genomic_DNA"/>
</dbReference>